<proteinExistence type="predicted"/>
<keyword evidence="2 6" id="KW-0067">ATP-binding</keyword>
<protein>
    <submittedName>
        <fullName evidence="6">ATP-binding cassette subfamily F protein uup</fullName>
    </submittedName>
</protein>
<dbReference type="PANTHER" id="PTHR42855">
    <property type="entry name" value="ABC TRANSPORTER ATP-BINDING SUBUNIT"/>
    <property type="match status" value="1"/>
</dbReference>
<dbReference type="GO" id="GO:0005524">
    <property type="term" value="F:ATP binding"/>
    <property type="evidence" value="ECO:0007669"/>
    <property type="project" value="UniProtKB-KW"/>
</dbReference>
<feature type="domain" description="ABC transporter" evidence="5">
    <location>
        <begin position="280"/>
        <end position="500"/>
    </location>
</feature>
<gene>
    <name evidence="6" type="ORF">ABID41_000537</name>
</gene>
<dbReference type="Pfam" id="PF00005">
    <property type="entry name" value="ABC_tran"/>
    <property type="match status" value="2"/>
</dbReference>
<accession>A0ABV2EEI3</accession>
<dbReference type="PROSITE" id="PS50893">
    <property type="entry name" value="ABC_TRANSPORTER_2"/>
    <property type="match status" value="2"/>
</dbReference>
<feature type="coiled-coil region" evidence="3">
    <location>
        <begin position="566"/>
        <end position="593"/>
    </location>
</feature>
<keyword evidence="7" id="KW-1185">Reference proteome</keyword>
<feature type="compositionally biased region" description="Basic and acidic residues" evidence="4">
    <location>
        <begin position="517"/>
        <end position="526"/>
    </location>
</feature>
<comment type="caution">
    <text evidence="6">The sequence shown here is derived from an EMBL/GenBank/DDBJ whole genome shotgun (WGS) entry which is preliminary data.</text>
</comment>
<evidence type="ECO:0000256" key="4">
    <source>
        <dbReference type="SAM" id="MobiDB-lite"/>
    </source>
</evidence>
<reference evidence="6 7" key="1">
    <citation type="submission" date="2024-06" db="EMBL/GenBank/DDBJ databases">
        <title>Genomic Encyclopedia of Type Strains, Phase IV (KMG-IV): sequencing the most valuable type-strain genomes for metagenomic binning, comparative biology and taxonomic classification.</title>
        <authorList>
            <person name="Goeker M."/>
        </authorList>
    </citation>
    <scope>NUCLEOTIDE SEQUENCE [LARGE SCALE GENOMIC DNA]</scope>
    <source>
        <strain evidence="6 7">DSM 17809</strain>
    </source>
</reference>
<dbReference type="SUPFAM" id="SSF52540">
    <property type="entry name" value="P-loop containing nucleoside triphosphate hydrolases"/>
    <property type="match status" value="2"/>
</dbReference>
<dbReference type="InterPro" id="IPR051309">
    <property type="entry name" value="ABCF_ATPase"/>
</dbReference>
<evidence type="ECO:0000256" key="2">
    <source>
        <dbReference type="ARBA" id="ARBA00022840"/>
    </source>
</evidence>
<dbReference type="Gene3D" id="1.10.287.380">
    <property type="entry name" value="Valyl-tRNA synthetase, C-terminal domain"/>
    <property type="match status" value="1"/>
</dbReference>
<keyword evidence="3" id="KW-0175">Coiled coil</keyword>
<dbReference type="InterPro" id="IPR032524">
    <property type="entry name" value="ABC_tran_C"/>
</dbReference>
<keyword evidence="1" id="KW-0547">Nucleotide-binding</keyword>
<sequence length="599" mass="65607">MKPPVLALKDVRLADGPKMLFDGVDLAVEPRSRACLVGRNGAGKSTLLKILAGAIQADDGERTIQPATRIAYVPQEPDIAGETLLDYVVAGGAEPHRGEAALELFGVDPAKPARGLSGGEIRRVALARAFAEEPDVILLDEPTNHLDILAIETLEAELASSRAALVIVSHDRAFLERVTNRCFWLEHRKVRRLDKGFAAFDEWVERILAAEAEEARRLDKQLEKEEYWLRRGVTARRARNEGRRRALMELRKVKVERMREVRGDLSMGLASSGLSGQRVAEVKNIAKSFGERTLVKDFSTRIMRGDRVAIVGPNGAGKTTLVKLLLGELAPDAGAVNLGVNLEIAYIDQGRADLKPEMSLRDVLTPLGGDQVMVRGQPKHVAAYAKEFLFTDSQIRQPVRSLSGGERNRLLLARALATPANLLVLDEPTNDLDMDTLDLLEDLLADYEGTLILVSHDRDFVDRLATSTIALDGHGRVVETPGGWQDFLSQNPGFFKSVADGAAAPAPTPKPAAPRAEPSKPTKLSYKDQRRLQELDALIAGLPDKIAKLETDLADPSLYTRDPAGFARISAALEAARDQLGSAEEEWLELEERREALAR</sequence>
<dbReference type="InterPro" id="IPR003439">
    <property type="entry name" value="ABC_transporter-like_ATP-bd"/>
</dbReference>
<dbReference type="PROSITE" id="PS00211">
    <property type="entry name" value="ABC_TRANSPORTER_1"/>
    <property type="match status" value="2"/>
</dbReference>
<organism evidence="6 7">
    <name type="scientific">Phenylobacterium koreense</name>
    <dbReference type="NCBI Taxonomy" id="266125"/>
    <lineage>
        <taxon>Bacteria</taxon>
        <taxon>Pseudomonadati</taxon>
        <taxon>Pseudomonadota</taxon>
        <taxon>Alphaproteobacteria</taxon>
        <taxon>Caulobacterales</taxon>
        <taxon>Caulobacteraceae</taxon>
        <taxon>Phenylobacterium</taxon>
    </lineage>
</organism>
<name>A0ABV2EEI3_9CAUL</name>
<evidence type="ECO:0000313" key="7">
    <source>
        <dbReference type="Proteomes" id="UP001549110"/>
    </source>
</evidence>
<evidence type="ECO:0000256" key="1">
    <source>
        <dbReference type="ARBA" id="ARBA00022741"/>
    </source>
</evidence>
<evidence type="ECO:0000313" key="6">
    <source>
        <dbReference type="EMBL" id="MET3525442.1"/>
    </source>
</evidence>
<feature type="domain" description="ABC transporter" evidence="5">
    <location>
        <begin position="6"/>
        <end position="212"/>
    </location>
</feature>
<feature type="region of interest" description="Disordered" evidence="4">
    <location>
        <begin position="498"/>
        <end position="526"/>
    </location>
</feature>
<evidence type="ECO:0000256" key="3">
    <source>
        <dbReference type="SAM" id="Coils"/>
    </source>
</evidence>
<dbReference type="InterPro" id="IPR003593">
    <property type="entry name" value="AAA+_ATPase"/>
</dbReference>
<evidence type="ECO:0000259" key="5">
    <source>
        <dbReference type="PROSITE" id="PS50893"/>
    </source>
</evidence>
<dbReference type="Proteomes" id="UP001549110">
    <property type="component" value="Unassembled WGS sequence"/>
</dbReference>
<dbReference type="CDD" id="cd03221">
    <property type="entry name" value="ABCF_EF-3"/>
    <property type="match status" value="2"/>
</dbReference>
<dbReference type="EMBL" id="JBEPLU010000001">
    <property type="protein sequence ID" value="MET3525442.1"/>
    <property type="molecule type" value="Genomic_DNA"/>
</dbReference>
<dbReference type="Pfam" id="PF16326">
    <property type="entry name" value="ABC_tran_CTD"/>
    <property type="match status" value="1"/>
</dbReference>
<dbReference type="InterPro" id="IPR027417">
    <property type="entry name" value="P-loop_NTPase"/>
</dbReference>
<dbReference type="SMART" id="SM00382">
    <property type="entry name" value="AAA"/>
    <property type="match status" value="2"/>
</dbReference>
<dbReference type="Gene3D" id="3.40.50.300">
    <property type="entry name" value="P-loop containing nucleotide triphosphate hydrolases"/>
    <property type="match status" value="2"/>
</dbReference>
<dbReference type="InterPro" id="IPR017871">
    <property type="entry name" value="ABC_transporter-like_CS"/>
</dbReference>
<dbReference type="PANTHER" id="PTHR42855:SF1">
    <property type="entry name" value="ABC TRANSPORTER DOMAIN-CONTAINING PROTEIN"/>
    <property type="match status" value="1"/>
</dbReference>
<dbReference type="InterPro" id="IPR037118">
    <property type="entry name" value="Val-tRNA_synth_C_sf"/>
</dbReference>